<dbReference type="PROSITE" id="PS50893">
    <property type="entry name" value="ABC_TRANSPORTER_2"/>
    <property type="match status" value="1"/>
</dbReference>
<dbReference type="InterPro" id="IPR003593">
    <property type="entry name" value="AAA+_ATPase"/>
</dbReference>
<dbReference type="SUPFAM" id="SSF52540">
    <property type="entry name" value="P-loop containing nucleoside triphosphate hydrolases"/>
    <property type="match status" value="1"/>
</dbReference>
<dbReference type="GO" id="GO:0055085">
    <property type="term" value="P:transmembrane transport"/>
    <property type="evidence" value="ECO:0007669"/>
    <property type="project" value="UniProtKB-ARBA"/>
</dbReference>
<organism evidence="5 6">
    <name type="scientific">Jiangella asiatica</name>
    <dbReference type="NCBI Taxonomy" id="2530372"/>
    <lineage>
        <taxon>Bacteria</taxon>
        <taxon>Bacillati</taxon>
        <taxon>Actinomycetota</taxon>
        <taxon>Actinomycetes</taxon>
        <taxon>Jiangellales</taxon>
        <taxon>Jiangellaceae</taxon>
        <taxon>Jiangella</taxon>
    </lineage>
</organism>
<dbReference type="InParanoid" id="A0A4R5DN74"/>
<comment type="caution">
    <text evidence="5">The sequence shown here is derived from an EMBL/GenBank/DDBJ whole genome shotgun (WGS) entry which is preliminary data.</text>
</comment>
<keyword evidence="6" id="KW-1185">Reference proteome</keyword>
<keyword evidence="2" id="KW-0547">Nucleotide-binding</keyword>
<evidence type="ECO:0000259" key="4">
    <source>
        <dbReference type="PROSITE" id="PS50893"/>
    </source>
</evidence>
<gene>
    <name evidence="5" type="ORF">E1269_06030</name>
</gene>
<dbReference type="CDD" id="cd03257">
    <property type="entry name" value="ABC_NikE_OppD_transporters"/>
    <property type="match status" value="1"/>
</dbReference>
<feature type="domain" description="ABC transporter" evidence="4">
    <location>
        <begin position="19"/>
        <end position="263"/>
    </location>
</feature>
<evidence type="ECO:0000256" key="3">
    <source>
        <dbReference type="ARBA" id="ARBA00022840"/>
    </source>
</evidence>
<dbReference type="InterPro" id="IPR027417">
    <property type="entry name" value="P-loop_NTPase"/>
</dbReference>
<dbReference type="PROSITE" id="PS00211">
    <property type="entry name" value="ABC_TRANSPORTER_1"/>
    <property type="match status" value="1"/>
</dbReference>
<reference evidence="5 6" key="1">
    <citation type="submission" date="2019-03" db="EMBL/GenBank/DDBJ databases">
        <title>Draft genome sequences of novel Actinobacteria.</title>
        <authorList>
            <person name="Sahin N."/>
            <person name="Ay H."/>
            <person name="Saygin H."/>
        </authorList>
    </citation>
    <scope>NUCLEOTIDE SEQUENCE [LARGE SCALE GENOMIC DNA]</scope>
    <source>
        <strain evidence="5 6">5K138</strain>
    </source>
</reference>
<dbReference type="GO" id="GO:0005524">
    <property type="term" value="F:ATP binding"/>
    <property type="evidence" value="ECO:0007669"/>
    <property type="project" value="UniProtKB-KW"/>
</dbReference>
<dbReference type="SMART" id="SM00382">
    <property type="entry name" value="AAA"/>
    <property type="match status" value="1"/>
</dbReference>
<dbReference type="GO" id="GO:0016887">
    <property type="term" value="F:ATP hydrolysis activity"/>
    <property type="evidence" value="ECO:0007669"/>
    <property type="project" value="InterPro"/>
</dbReference>
<evidence type="ECO:0000313" key="5">
    <source>
        <dbReference type="EMBL" id="TDE13584.1"/>
    </source>
</evidence>
<accession>A0A4R5DN74</accession>
<keyword evidence="1" id="KW-0813">Transport</keyword>
<protein>
    <submittedName>
        <fullName evidence="5">ABC transporter ATP-binding protein</fullName>
    </submittedName>
</protein>
<evidence type="ECO:0000313" key="6">
    <source>
        <dbReference type="Proteomes" id="UP000294739"/>
    </source>
</evidence>
<proteinExistence type="predicted"/>
<dbReference type="PANTHER" id="PTHR43776">
    <property type="entry name" value="TRANSPORT ATP-BINDING PROTEIN"/>
    <property type="match status" value="1"/>
</dbReference>
<dbReference type="InterPro" id="IPR050319">
    <property type="entry name" value="ABC_transp_ATP-bind"/>
</dbReference>
<evidence type="ECO:0000256" key="2">
    <source>
        <dbReference type="ARBA" id="ARBA00022741"/>
    </source>
</evidence>
<evidence type="ECO:0000256" key="1">
    <source>
        <dbReference type="ARBA" id="ARBA00022448"/>
    </source>
</evidence>
<dbReference type="AlphaFoldDB" id="A0A4R5DN74"/>
<name>A0A4R5DN74_9ACTN</name>
<dbReference type="Gene3D" id="3.40.50.300">
    <property type="entry name" value="P-loop containing nucleotide triphosphate hydrolases"/>
    <property type="match status" value="1"/>
</dbReference>
<dbReference type="OrthoDB" id="8481147at2"/>
<keyword evidence="3 5" id="KW-0067">ATP-binding</keyword>
<dbReference type="Proteomes" id="UP000294739">
    <property type="component" value="Unassembled WGS sequence"/>
</dbReference>
<dbReference type="Pfam" id="PF00005">
    <property type="entry name" value="ABC_tran"/>
    <property type="match status" value="1"/>
</dbReference>
<dbReference type="EMBL" id="SMKZ01000005">
    <property type="protein sequence ID" value="TDE13584.1"/>
    <property type="molecule type" value="Genomic_DNA"/>
</dbReference>
<sequence length="274" mass="29967">MTTQPVVTPTPTQVGKPIFDARNLVVTYASKHGPVTALDDVSLSVHPGQAIGLIGESGSGKTTLARSLLGLITPNSGRVLYRGRDVYAMSQTARFRTLSRDASIVFQDPRSSLNPRLTIGSVIADPMRVLGTCPRREIKERVQALLDSVGLSVSIASRPVRALSGGQLQRVAIARALAVEPSVIVADEPTSALDMSIQGEVLNLLQRLRREHDLALIIVSHDMRVIRFMTDITVVMNHGKIVERNSTDDIYEHPREDYTRSLMSATPRLELNDD</sequence>
<dbReference type="InterPro" id="IPR003439">
    <property type="entry name" value="ABC_transporter-like_ATP-bd"/>
</dbReference>
<dbReference type="RefSeq" id="WP_131892390.1">
    <property type="nucleotide sequence ID" value="NZ_SMKZ01000005.1"/>
</dbReference>
<dbReference type="InterPro" id="IPR017871">
    <property type="entry name" value="ABC_transporter-like_CS"/>
</dbReference>